<feature type="compositionally biased region" description="Low complexity" evidence="2">
    <location>
        <begin position="580"/>
        <end position="640"/>
    </location>
</feature>
<evidence type="ECO:0000256" key="1">
    <source>
        <dbReference type="ARBA" id="ARBA00023026"/>
    </source>
</evidence>
<gene>
    <name evidence="3" type="ORF">V7S43_013572</name>
</gene>
<dbReference type="Gene3D" id="2.40.10.10">
    <property type="entry name" value="Trypsin-like serine proteases"/>
    <property type="match status" value="1"/>
</dbReference>
<protein>
    <recommendedName>
        <fullName evidence="5">Serine protease</fullName>
    </recommendedName>
</protein>
<dbReference type="PANTHER" id="PTHR36234:SF5">
    <property type="entry name" value="LYSYL ENDOPEPTIDASE"/>
    <property type="match status" value="1"/>
</dbReference>
<dbReference type="InterPro" id="IPR009003">
    <property type="entry name" value="Peptidase_S1_PA"/>
</dbReference>
<proteinExistence type="predicted"/>
<feature type="region of interest" description="Disordered" evidence="2">
    <location>
        <begin position="379"/>
        <end position="456"/>
    </location>
</feature>
<name>A0ABD3F8I2_9STRA</name>
<comment type="caution">
    <text evidence="3">The sequence shown here is derived from an EMBL/GenBank/DDBJ whole genome shotgun (WGS) entry which is preliminary data.</text>
</comment>
<dbReference type="PANTHER" id="PTHR36234">
    <property type="entry name" value="LYSYL ENDOPEPTIDASE"/>
    <property type="match status" value="1"/>
</dbReference>
<feature type="compositionally biased region" description="Low complexity" evidence="2">
    <location>
        <begin position="546"/>
        <end position="566"/>
    </location>
</feature>
<dbReference type="Pfam" id="PF13365">
    <property type="entry name" value="Trypsin_2"/>
    <property type="match status" value="1"/>
</dbReference>
<evidence type="ECO:0000256" key="2">
    <source>
        <dbReference type="SAM" id="MobiDB-lite"/>
    </source>
</evidence>
<dbReference type="PRINTS" id="PR01217">
    <property type="entry name" value="PRICHEXTENSN"/>
</dbReference>
<keyword evidence="4" id="KW-1185">Reference proteome</keyword>
<evidence type="ECO:0000313" key="3">
    <source>
        <dbReference type="EMBL" id="KAL3661369.1"/>
    </source>
</evidence>
<dbReference type="SUPFAM" id="SSF50494">
    <property type="entry name" value="Trypsin-like serine proteases"/>
    <property type="match status" value="1"/>
</dbReference>
<evidence type="ECO:0008006" key="5">
    <source>
        <dbReference type="Google" id="ProtNLM"/>
    </source>
</evidence>
<feature type="compositionally biased region" description="Low complexity" evidence="2">
    <location>
        <begin position="400"/>
        <end position="456"/>
    </location>
</feature>
<reference evidence="3 4" key="1">
    <citation type="submission" date="2024-09" db="EMBL/GenBank/DDBJ databases">
        <title>Genome sequencing and assembly of Phytophthora oleae, isolate VK10A, causative agent of rot of olive drupes.</title>
        <authorList>
            <person name="Conti Taguali S."/>
            <person name="Riolo M."/>
            <person name="La Spada F."/>
            <person name="Cacciola S.O."/>
            <person name="Dionisio G."/>
        </authorList>
    </citation>
    <scope>NUCLEOTIDE SEQUENCE [LARGE SCALE GENOMIC DNA]</scope>
    <source>
        <strain evidence="3 4">VK10A</strain>
    </source>
</reference>
<dbReference type="AlphaFoldDB" id="A0ABD3F8I2"/>
<organism evidence="3 4">
    <name type="scientific">Phytophthora oleae</name>
    <dbReference type="NCBI Taxonomy" id="2107226"/>
    <lineage>
        <taxon>Eukaryota</taxon>
        <taxon>Sar</taxon>
        <taxon>Stramenopiles</taxon>
        <taxon>Oomycota</taxon>
        <taxon>Peronosporomycetes</taxon>
        <taxon>Peronosporales</taxon>
        <taxon>Peronosporaceae</taxon>
        <taxon>Phytophthora</taxon>
    </lineage>
</organism>
<feature type="region of interest" description="Disordered" evidence="2">
    <location>
        <begin position="546"/>
        <end position="640"/>
    </location>
</feature>
<accession>A0ABD3F8I2</accession>
<dbReference type="EMBL" id="JBIMZQ010000036">
    <property type="protein sequence ID" value="KAL3661369.1"/>
    <property type="molecule type" value="Genomic_DNA"/>
</dbReference>
<evidence type="ECO:0000313" key="4">
    <source>
        <dbReference type="Proteomes" id="UP001632037"/>
    </source>
</evidence>
<keyword evidence="1" id="KW-0843">Virulence</keyword>
<sequence length="640" mass="65246">MGIQYTDTGVAIVGTTEALNVNVTAGTSREDFMSYEFASYIAVHFAGFNLPEGDSVVISSPDDNVTMSHTYTGRGRDQSGAFIASFIPGNSVTVTYKAVGTASAGQGYRITGFSRGYPTMQQESVCGGGDQSLPAKCYAPGSNLSEQLPQAYKKAQAVARLLINGTYLCTGWLGGSEGHLFTNHHCFEEEDWASNTDIEFMAESSSCSDQCELQLGCAGKLVATSATFIADSEDIDYSVVQLPDCVDLSPYAYLQLRESGPVVNESIYVPQHPDGYAKRIVSTVDNGDNTTIRSVGEDGACGLDQVGHDADTQGGSSGSPLIASSDNLVVAIHHCGGCTNTAIDVRTVLTDLASKNITIKNLVAAQDVGQSSEPLYAQTPCTAQKPKNGGNHTIPCSHGSTNTTASNTTTVSNVTTNSSTTTTSTSKVTPVATTSSPKTSPPVATGTAKTSSTSTSTSTTTVALTSASVVTSTKTMKTTKTPSSSAPVTTVTSSSSTNSTTTVANSTWTSTVTGTTDGVASPASTSTPTVGSDTIVGKLKAAVGLTSSPSATTSTTTPKPTKLGLAASPAPKLTPATTVTSTPKPSTAIPTPAATVTSTAKPSTPSPTPTRATVTPAPTTTRPTTASTPGSTVTTSSEGG</sequence>
<dbReference type="InterPro" id="IPR043504">
    <property type="entry name" value="Peptidase_S1_PA_chymotrypsin"/>
</dbReference>
<dbReference type="Proteomes" id="UP001632037">
    <property type="component" value="Unassembled WGS sequence"/>
</dbReference>
<feature type="region of interest" description="Disordered" evidence="2">
    <location>
        <begin position="477"/>
        <end position="502"/>
    </location>
</feature>